<organism evidence="9 10">
    <name type="scientific">candidate division LCP-89 bacterium B3_LCP</name>
    <dbReference type="NCBI Taxonomy" id="2012998"/>
    <lineage>
        <taxon>Bacteria</taxon>
        <taxon>Pseudomonadati</taxon>
        <taxon>Bacteria division LCP-89</taxon>
    </lineage>
</organism>
<dbReference type="SUPFAM" id="SSF52096">
    <property type="entry name" value="ClpP/crotonase"/>
    <property type="match status" value="2"/>
</dbReference>
<comment type="caution">
    <text evidence="9">The sequence shown here is derived from an EMBL/GenBank/DDBJ whole genome shotgun (WGS) entry which is preliminary data.</text>
</comment>
<evidence type="ECO:0000313" key="9">
    <source>
        <dbReference type="EMBL" id="TKJ39691.1"/>
    </source>
</evidence>
<dbReference type="InterPro" id="IPR047272">
    <property type="entry name" value="S49_SppA_C"/>
</dbReference>
<dbReference type="AlphaFoldDB" id="A0A532UXM7"/>
<feature type="chain" id="PRO_5022138784" evidence="7">
    <location>
        <begin position="22"/>
        <end position="805"/>
    </location>
</feature>
<keyword evidence="3" id="KW-0645">Protease</keyword>
<dbReference type="NCBIfam" id="TIGR00705">
    <property type="entry name" value="SppA_67K"/>
    <property type="match status" value="1"/>
</dbReference>
<evidence type="ECO:0000256" key="3">
    <source>
        <dbReference type="ARBA" id="ARBA00022670"/>
    </source>
</evidence>
<evidence type="ECO:0000313" key="10">
    <source>
        <dbReference type="Proteomes" id="UP000319619"/>
    </source>
</evidence>
<gene>
    <name evidence="9" type="primary">sppA</name>
    <name evidence="9" type="ORF">CEE37_10450</name>
</gene>
<accession>A0A532UXM7</accession>
<dbReference type="Proteomes" id="UP000319619">
    <property type="component" value="Unassembled WGS sequence"/>
</dbReference>
<dbReference type="GO" id="GO:0006465">
    <property type="term" value="P:signal peptide processing"/>
    <property type="evidence" value="ECO:0007669"/>
    <property type="project" value="InterPro"/>
</dbReference>
<keyword evidence="4" id="KW-0378">Hydrolase</keyword>
<comment type="similarity">
    <text evidence="2">Belongs to the peptidase S49 family.</text>
</comment>
<dbReference type="GO" id="GO:0016020">
    <property type="term" value="C:membrane"/>
    <property type="evidence" value="ECO:0007669"/>
    <property type="project" value="UniProtKB-SubCell"/>
</dbReference>
<evidence type="ECO:0000256" key="5">
    <source>
        <dbReference type="ARBA" id="ARBA00022825"/>
    </source>
</evidence>
<keyword evidence="5" id="KW-0720">Serine protease</keyword>
<dbReference type="InterPro" id="IPR029045">
    <property type="entry name" value="ClpP/crotonase-like_dom_sf"/>
</dbReference>
<dbReference type="InterPro" id="IPR004635">
    <property type="entry name" value="Pept_S49_SppA"/>
</dbReference>
<evidence type="ECO:0000259" key="8">
    <source>
        <dbReference type="Pfam" id="PF01343"/>
    </source>
</evidence>
<keyword evidence="7" id="KW-0732">Signal</keyword>
<dbReference type="PANTHER" id="PTHR33209:SF1">
    <property type="entry name" value="PEPTIDASE S49 DOMAIN-CONTAINING PROTEIN"/>
    <property type="match status" value="1"/>
</dbReference>
<evidence type="ECO:0000256" key="1">
    <source>
        <dbReference type="ARBA" id="ARBA00004370"/>
    </source>
</evidence>
<dbReference type="Pfam" id="PF01343">
    <property type="entry name" value="Peptidase_S49"/>
    <property type="match status" value="2"/>
</dbReference>
<dbReference type="SUPFAM" id="SSF56935">
    <property type="entry name" value="Porins"/>
    <property type="match status" value="1"/>
</dbReference>
<name>A0A532UXM7_UNCL8</name>
<dbReference type="CDD" id="cd07018">
    <property type="entry name" value="S49_SppA_67K_type"/>
    <property type="match status" value="1"/>
</dbReference>
<feature type="signal peptide" evidence="7">
    <location>
        <begin position="1"/>
        <end position="21"/>
    </location>
</feature>
<keyword evidence="6" id="KW-0472">Membrane</keyword>
<feature type="domain" description="Peptidase S49" evidence="8">
    <location>
        <begin position="340"/>
        <end position="487"/>
    </location>
</feature>
<dbReference type="NCBIfam" id="TIGR00706">
    <property type="entry name" value="SppA_dom"/>
    <property type="match status" value="1"/>
</dbReference>
<comment type="subcellular location">
    <subcellularLocation>
        <location evidence="1">Membrane</location>
    </subcellularLocation>
</comment>
<dbReference type="InterPro" id="IPR002142">
    <property type="entry name" value="Peptidase_S49"/>
</dbReference>
<proteinExistence type="inferred from homology"/>
<dbReference type="InterPro" id="IPR004634">
    <property type="entry name" value="Pept_S49_pIV"/>
</dbReference>
<evidence type="ECO:0000256" key="7">
    <source>
        <dbReference type="SAM" id="SignalP"/>
    </source>
</evidence>
<dbReference type="GO" id="GO:0008236">
    <property type="term" value="F:serine-type peptidase activity"/>
    <property type="evidence" value="ECO:0007669"/>
    <property type="project" value="UniProtKB-KW"/>
</dbReference>
<evidence type="ECO:0000256" key="6">
    <source>
        <dbReference type="ARBA" id="ARBA00023136"/>
    </source>
</evidence>
<dbReference type="CDD" id="cd07023">
    <property type="entry name" value="S49_Sppa_N_C"/>
    <property type="match status" value="1"/>
</dbReference>
<evidence type="ECO:0000256" key="2">
    <source>
        <dbReference type="ARBA" id="ARBA00008683"/>
    </source>
</evidence>
<dbReference type="InterPro" id="IPR047217">
    <property type="entry name" value="S49_SppA_67K_type_N"/>
</dbReference>
<dbReference type="Gene3D" id="3.90.226.10">
    <property type="entry name" value="2-enoyl-CoA Hydratase, Chain A, domain 1"/>
    <property type="match status" value="2"/>
</dbReference>
<dbReference type="Gene3D" id="6.20.330.10">
    <property type="match status" value="2"/>
</dbReference>
<protein>
    <submittedName>
        <fullName evidence="9">Signal peptide peptidase SppA</fullName>
    </submittedName>
</protein>
<sequence length="805" mass="89418">MKKIITILSIMLLIVSVSGQSVTLPSNSAAVTDNAVSIFSNPAWLGVRSGMELSALMPYNDATTSRDRAVLVKLGQLGFAGEFVKNDIELYNRYTLAHGFDLGGGLYAGMAHHWYRAIDRPGSWDIGIGYRPFPFLSAGAVAFDVNEPTWNGMRSNASYNLALALRPFGYRWTLSGDVLLTESTNHSYGEELDPRIRFEAIPFDGIRLLGEYRTESAMLSFGVGLSLGNLTVGNFNSMDEAGEPVSNVSYVSLSSAKHRNIFTEPKRQMVEITIGGEILEADPGFVFPFTKRGKTLRQLRQEIAQYADDPKVSGLLITFEAPKYGLAQAQQIRRALEECKANGKKLVGYAEFYSQKEYYLASVCDELYLMPVGFVDLRGLAAVMGYWKGTLDKLGINFQVVQAGEYKTAANMLTQEDATNAEAEMINWLLDDIYDQLCTQVGEGRGWQLDEVKTIVDGGPYNCHRALDNGLVDDLLYYDQIRDNLKAQQFRPVSEGAYWRSPIYAEEWHDQRIPRVAIIYAEGPIFSGESGSSFFGDKRIGSKTITEAIRHAREDKSIDAIIMRVNSPGGSAFPSEAIYREVRRSVTDEKNRKPFIVSMGNVAGSGGYYIACAADTIIAEESTVTGSIGVLGGKFCLAGLYEKIYLNTHTFKRGEHADATSSTRPFSDEEMAMLQQVVEQFYQDFVERVAESRDMDIADVDAIGEGRVWTGRQAVERGLVDLIGGMDVALAVTRSRLGLEETVPLEVEFYPKRKPFFNLMTQELFNMRGQALPDVLSDAVEPLSLMAELYNGEPLMFMPYQIEVK</sequence>
<dbReference type="EMBL" id="NJBN01000007">
    <property type="protein sequence ID" value="TKJ39691.1"/>
    <property type="molecule type" value="Genomic_DNA"/>
</dbReference>
<dbReference type="PANTHER" id="PTHR33209">
    <property type="entry name" value="PROTEASE 4"/>
    <property type="match status" value="1"/>
</dbReference>
<reference evidence="9 10" key="1">
    <citation type="submission" date="2017-06" db="EMBL/GenBank/DDBJ databases">
        <title>Novel microbial phyla capable of carbon fixation and sulfur reduction in deep-sea sediments.</title>
        <authorList>
            <person name="Huang J."/>
            <person name="Baker B."/>
            <person name="Wang Y."/>
        </authorList>
    </citation>
    <scope>NUCLEOTIDE SEQUENCE [LARGE SCALE GENOMIC DNA]</scope>
    <source>
        <strain evidence="9">B3_LCP</strain>
    </source>
</reference>
<evidence type="ECO:0000256" key="4">
    <source>
        <dbReference type="ARBA" id="ARBA00022801"/>
    </source>
</evidence>
<feature type="domain" description="Peptidase S49" evidence="8">
    <location>
        <begin position="589"/>
        <end position="735"/>
    </location>
</feature>